<sequence>MAALTELGLLSKQALCELVTECSYFLVHPSLWVRQAVVGFISTAARTLSLLDVQCKIMPHLALYMKYPLIQIDRPELLLDSLVSPIPRYVYDSVVTFSDIDVLLDILKERNSIRDCVNTGKVPTTEFYRETGTNLKKLFLRLEANGMNESIEEYFLKMGHHLKKINKHRANADARHNKQLEGKIEINSSTKSHVFNLAESQKRRFYDQ</sequence>
<evidence type="ECO:0000313" key="4">
    <source>
        <dbReference type="Proteomes" id="UP001162164"/>
    </source>
</evidence>
<comment type="caution">
    <text evidence="3">The sequence shown here is derived from an EMBL/GenBank/DDBJ whole genome shotgun (WGS) entry which is preliminary data.</text>
</comment>
<evidence type="ECO:0000259" key="2">
    <source>
        <dbReference type="Pfam" id="PF22956"/>
    </source>
</evidence>
<evidence type="ECO:0000256" key="1">
    <source>
        <dbReference type="ARBA" id="ARBA00022737"/>
    </source>
</evidence>
<accession>A0ABQ9K5I6</accession>
<feature type="domain" description="Phosphatase 2A Regulatory Subunit A helical" evidence="2">
    <location>
        <begin position="1"/>
        <end position="95"/>
    </location>
</feature>
<dbReference type="Proteomes" id="UP001162164">
    <property type="component" value="Unassembled WGS sequence"/>
</dbReference>
<reference evidence="3" key="1">
    <citation type="journal article" date="2023" name="Insect Mol. Biol.">
        <title>Genome sequencing provides insights into the evolution of gene families encoding plant cell wall-degrading enzymes in longhorned beetles.</title>
        <authorList>
            <person name="Shin N.R."/>
            <person name="Okamura Y."/>
            <person name="Kirsch R."/>
            <person name="Pauchet Y."/>
        </authorList>
    </citation>
    <scope>NUCLEOTIDE SEQUENCE</scope>
    <source>
        <strain evidence="3">MMC_N1</strain>
    </source>
</reference>
<proteinExistence type="predicted"/>
<name>A0ABQ9K5I6_9CUCU</name>
<dbReference type="PANTHER" id="PTHR17583">
    <property type="entry name" value="PHOSPHOINOSITIDE 3-KINASE REGULATORY SUBUNIT 4"/>
    <property type="match status" value="1"/>
</dbReference>
<evidence type="ECO:0000313" key="3">
    <source>
        <dbReference type="EMBL" id="KAJ8984785.1"/>
    </source>
</evidence>
<organism evidence="3 4">
    <name type="scientific">Molorchus minor</name>
    <dbReference type="NCBI Taxonomy" id="1323400"/>
    <lineage>
        <taxon>Eukaryota</taxon>
        <taxon>Metazoa</taxon>
        <taxon>Ecdysozoa</taxon>
        <taxon>Arthropoda</taxon>
        <taxon>Hexapoda</taxon>
        <taxon>Insecta</taxon>
        <taxon>Pterygota</taxon>
        <taxon>Neoptera</taxon>
        <taxon>Endopterygota</taxon>
        <taxon>Coleoptera</taxon>
        <taxon>Polyphaga</taxon>
        <taxon>Cucujiformia</taxon>
        <taxon>Chrysomeloidea</taxon>
        <taxon>Cerambycidae</taxon>
        <taxon>Lamiinae</taxon>
        <taxon>Monochamini</taxon>
        <taxon>Molorchus</taxon>
    </lineage>
</organism>
<keyword evidence="4" id="KW-1185">Reference proteome</keyword>
<keyword evidence="1" id="KW-0677">Repeat</keyword>
<protein>
    <recommendedName>
        <fullName evidence="2">Phosphatase 2A Regulatory Subunit A helical domain-containing protein</fullName>
    </recommendedName>
</protein>
<dbReference type="PANTHER" id="PTHR17583:SF0">
    <property type="entry name" value="PHOSPHOINOSITIDE 3-KINASE REGULATORY SUBUNIT 4"/>
    <property type="match status" value="1"/>
</dbReference>
<dbReference type="InterPro" id="IPR055231">
    <property type="entry name" value="2AA_helical"/>
</dbReference>
<dbReference type="EMBL" id="JAPWTJ010000026">
    <property type="protein sequence ID" value="KAJ8984785.1"/>
    <property type="molecule type" value="Genomic_DNA"/>
</dbReference>
<dbReference type="InterPro" id="IPR045162">
    <property type="entry name" value="Vps15-like"/>
</dbReference>
<gene>
    <name evidence="3" type="ORF">NQ317_003698</name>
</gene>
<dbReference type="Pfam" id="PF22956">
    <property type="entry name" value="VPS15-like_hel"/>
    <property type="match status" value="1"/>
</dbReference>